<comment type="caution">
    <text evidence="1">The sequence shown here is derived from an EMBL/GenBank/DDBJ whole genome shotgun (WGS) entry which is preliminary data.</text>
</comment>
<sequence>MCRFAGEALQFYKNPGRRDQVRSNKRAHGSAIGCGVLHDVWRREIFHYGHILCRHTRRSWRGPCSRESTAVSKAGAYLNSDRMLWLFWLAIESA</sequence>
<organism evidence="1 2">
    <name type="scientific">Bradyrhizobium japonicum</name>
    <dbReference type="NCBI Taxonomy" id="375"/>
    <lineage>
        <taxon>Bacteria</taxon>
        <taxon>Pseudomonadati</taxon>
        <taxon>Pseudomonadota</taxon>
        <taxon>Alphaproteobacteria</taxon>
        <taxon>Hyphomicrobiales</taxon>
        <taxon>Nitrobacteraceae</taxon>
        <taxon>Bradyrhizobium</taxon>
    </lineage>
</organism>
<dbReference type="Proteomes" id="UP001549291">
    <property type="component" value="Unassembled WGS sequence"/>
</dbReference>
<reference evidence="1 2" key="1">
    <citation type="submission" date="2024-06" db="EMBL/GenBank/DDBJ databases">
        <title>Genomic Encyclopedia of Type Strains, Phase V (KMG-V): Genome sequencing to study the core and pangenomes of soil and plant-associated prokaryotes.</title>
        <authorList>
            <person name="Whitman W."/>
        </authorList>
    </citation>
    <scope>NUCLEOTIDE SEQUENCE [LARGE SCALE GENOMIC DNA]</scope>
    <source>
        <strain evidence="1 2">USDA 160</strain>
    </source>
</reference>
<evidence type="ECO:0000313" key="1">
    <source>
        <dbReference type="EMBL" id="MET4718688.1"/>
    </source>
</evidence>
<name>A0ABV2RP17_BRAJP</name>
<evidence type="ECO:0000313" key="2">
    <source>
        <dbReference type="Proteomes" id="UP001549291"/>
    </source>
</evidence>
<proteinExistence type="predicted"/>
<protein>
    <submittedName>
        <fullName evidence="1">Uncharacterized protein</fullName>
    </submittedName>
</protein>
<dbReference type="EMBL" id="JBEPTQ010000002">
    <property type="protein sequence ID" value="MET4718688.1"/>
    <property type="molecule type" value="Genomic_DNA"/>
</dbReference>
<keyword evidence="2" id="KW-1185">Reference proteome</keyword>
<gene>
    <name evidence="1" type="ORF">ABIF63_002794</name>
</gene>
<accession>A0ABV2RP17</accession>